<dbReference type="InterPro" id="IPR050246">
    <property type="entry name" value="Class_II_FBP_aldolase"/>
</dbReference>
<dbReference type="Gene3D" id="3.20.20.70">
    <property type="entry name" value="Aldolase class I"/>
    <property type="match status" value="1"/>
</dbReference>
<evidence type="ECO:0000313" key="1">
    <source>
        <dbReference type="EMBL" id="PIQ88814.1"/>
    </source>
</evidence>
<organism evidence="1 2">
    <name type="scientific">Candidatus Ghiorseimicrobium undicola</name>
    <dbReference type="NCBI Taxonomy" id="1974746"/>
    <lineage>
        <taxon>Bacteria</taxon>
        <taxon>Pseudomonadati</taxon>
        <taxon>Candidatus Omnitrophota</taxon>
        <taxon>Candidatus Ghiorseimicrobium</taxon>
    </lineage>
</organism>
<dbReference type="PANTHER" id="PTHR30304">
    <property type="entry name" value="D-TAGATOSE-1,6-BISPHOSPHATE ALDOLASE"/>
    <property type="match status" value="1"/>
</dbReference>
<dbReference type="PANTHER" id="PTHR30304:SF0">
    <property type="entry name" value="D-TAGATOSE-1,6-BISPHOSPHATE ALDOLASE SUBUNIT GATY-RELATED"/>
    <property type="match status" value="1"/>
</dbReference>
<dbReference type="InterPro" id="IPR000771">
    <property type="entry name" value="FBA_II"/>
</dbReference>
<dbReference type="AlphaFoldDB" id="A0A2H0LYR9"/>
<gene>
    <name evidence="1" type="ORF">COV72_05915</name>
</gene>
<name>A0A2H0LYR9_9BACT</name>
<evidence type="ECO:0000313" key="2">
    <source>
        <dbReference type="Proteomes" id="UP000229641"/>
    </source>
</evidence>
<comment type="caution">
    <text evidence="1">The sequence shown here is derived from an EMBL/GenBank/DDBJ whole genome shotgun (WGS) entry which is preliminary data.</text>
</comment>
<proteinExistence type="predicted"/>
<dbReference type="InterPro" id="IPR013785">
    <property type="entry name" value="Aldolase_TIM"/>
</dbReference>
<dbReference type="Proteomes" id="UP000229641">
    <property type="component" value="Unassembled WGS sequence"/>
</dbReference>
<dbReference type="GO" id="GO:0016832">
    <property type="term" value="F:aldehyde-lyase activity"/>
    <property type="evidence" value="ECO:0007669"/>
    <property type="project" value="InterPro"/>
</dbReference>
<protein>
    <submittedName>
        <fullName evidence="1">Aldolase</fullName>
    </submittedName>
</protein>
<sequence length="438" mass="48725">MKVAGNNIDVLVKNLILEGDINKKKDYFLKIWQAAKDAGVYPASIHDFYKARGRNEFSGFTVPAINLRGLTYILARAIIRVAKKNNAGAFIFEIAKSEMGYTDQRPVEYCGVCLAAAVKEGYRGPIFVQADHTQVNPKKYKENPKKELDGLKLLIKEAVDSGFYNIDIDSSTLVDLSKPDKKEEQHLNYESCAELTKYIRSIQPKGVTVSIGGEIGEVGTANSTPEELEAFMSGYNELTGRLDGISKVSVQTGTSHGGVVLPDGSIAKVKLDFETLRTLSELARAKYGMGGAVQHGASTLPDDAFGKFPEVETLEVHLATQFQNMIFESRHFPASLRDKIYSWLKENLASEKKETETEDQFIYKTRKKALGPFKKELTNLGDDILERIGKELEEKFEFLFKKLNIAGSKDLIERYIKPVYIKPDINSHSGEIDASGAD</sequence>
<dbReference type="Pfam" id="PF01116">
    <property type="entry name" value="F_bP_aldolase"/>
    <property type="match status" value="1"/>
</dbReference>
<dbReference type="SUPFAM" id="SSF51569">
    <property type="entry name" value="Aldolase"/>
    <property type="match status" value="1"/>
</dbReference>
<reference evidence="1 2" key="1">
    <citation type="submission" date="2017-09" db="EMBL/GenBank/DDBJ databases">
        <title>Depth-based differentiation of microbial function through sediment-hosted aquifers and enrichment of novel symbionts in the deep terrestrial subsurface.</title>
        <authorList>
            <person name="Probst A.J."/>
            <person name="Ladd B."/>
            <person name="Jarett J.K."/>
            <person name="Geller-Mcgrath D.E."/>
            <person name="Sieber C.M."/>
            <person name="Emerson J.B."/>
            <person name="Anantharaman K."/>
            <person name="Thomas B.C."/>
            <person name="Malmstrom R."/>
            <person name="Stieglmeier M."/>
            <person name="Klingl A."/>
            <person name="Woyke T."/>
            <person name="Ryan C.M."/>
            <person name="Banfield J.F."/>
        </authorList>
    </citation>
    <scope>NUCLEOTIDE SEQUENCE [LARGE SCALE GENOMIC DNA]</scope>
    <source>
        <strain evidence="1">CG11_big_fil_rev_8_21_14_0_20_42_13</strain>
    </source>
</reference>
<accession>A0A2H0LYR9</accession>
<dbReference type="EMBL" id="PCWA01000084">
    <property type="protein sequence ID" value="PIQ88814.1"/>
    <property type="molecule type" value="Genomic_DNA"/>
</dbReference>
<dbReference type="GO" id="GO:0005975">
    <property type="term" value="P:carbohydrate metabolic process"/>
    <property type="evidence" value="ECO:0007669"/>
    <property type="project" value="InterPro"/>
</dbReference>
<dbReference type="GO" id="GO:0008270">
    <property type="term" value="F:zinc ion binding"/>
    <property type="evidence" value="ECO:0007669"/>
    <property type="project" value="InterPro"/>
</dbReference>